<protein>
    <recommendedName>
        <fullName evidence="3">DUF2283 domain-containing protein</fullName>
    </recommendedName>
</protein>
<evidence type="ECO:0008006" key="3">
    <source>
        <dbReference type="Google" id="ProtNLM"/>
    </source>
</evidence>
<evidence type="ECO:0000313" key="1">
    <source>
        <dbReference type="EMBL" id="BAP58137.1"/>
    </source>
</evidence>
<sequence>MKVTYDSKVDILRILFNNNPIVESDEEREGVIFDYDEQGKLVGIELLDASQQMDNPYTVEVKYAAG</sequence>
<proteinExistence type="predicted"/>
<keyword evidence="2" id="KW-1185">Reference proteome</keyword>
<dbReference type="InterPro" id="IPR019270">
    <property type="entry name" value="DUF2283"/>
</dbReference>
<organism evidence="1 2">
    <name type="scientific">Thioploca ingrica</name>
    <dbReference type="NCBI Taxonomy" id="40754"/>
    <lineage>
        <taxon>Bacteria</taxon>
        <taxon>Pseudomonadati</taxon>
        <taxon>Pseudomonadota</taxon>
        <taxon>Gammaproteobacteria</taxon>
        <taxon>Thiotrichales</taxon>
        <taxon>Thiotrichaceae</taxon>
        <taxon>Thioploca</taxon>
    </lineage>
</organism>
<dbReference type="EMBL" id="AP014633">
    <property type="protein sequence ID" value="BAP58137.1"/>
    <property type="molecule type" value="Genomic_DNA"/>
</dbReference>
<name>A0A090APE7_9GAMM</name>
<dbReference type="HOGENOM" id="CLU_166740_1_1_6"/>
<accession>A0A090APE7</accession>
<dbReference type="PANTHER" id="PTHR37029:SF1">
    <property type="entry name" value="SSR1768 PROTEIN"/>
    <property type="match status" value="1"/>
</dbReference>
<dbReference type="InterPro" id="IPR006530">
    <property type="entry name" value="YD"/>
</dbReference>
<dbReference type="Pfam" id="PF10049">
    <property type="entry name" value="DUF2283"/>
    <property type="match status" value="1"/>
</dbReference>
<dbReference type="KEGG" id="tig:THII_3840"/>
<dbReference type="PANTHER" id="PTHR37029">
    <property type="entry name" value="SSR1768 PROTEIN"/>
    <property type="match status" value="1"/>
</dbReference>
<gene>
    <name evidence="1" type="ORF">THII_3840</name>
</gene>
<dbReference type="Proteomes" id="UP000031623">
    <property type="component" value="Chromosome"/>
</dbReference>
<evidence type="ECO:0000313" key="2">
    <source>
        <dbReference type="Proteomes" id="UP000031623"/>
    </source>
</evidence>
<dbReference type="OrthoDB" id="9799670at2"/>
<dbReference type="NCBIfam" id="TIGR01643">
    <property type="entry name" value="YD_repeat_2x"/>
    <property type="match status" value="1"/>
</dbReference>
<dbReference type="AlphaFoldDB" id="A0A090APE7"/>
<reference evidence="1 2" key="1">
    <citation type="journal article" date="2014" name="ISME J.">
        <title>Ecophysiology of Thioploca ingrica as revealed by the complete genome sequence supplemented with proteomic evidence.</title>
        <authorList>
            <person name="Kojima H."/>
            <person name="Ogura Y."/>
            <person name="Yamamoto N."/>
            <person name="Togashi T."/>
            <person name="Mori H."/>
            <person name="Watanabe T."/>
            <person name="Nemoto F."/>
            <person name="Kurokawa K."/>
            <person name="Hayashi T."/>
            <person name="Fukui M."/>
        </authorList>
    </citation>
    <scope>NUCLEOTIDE SEQUENCE [LARGE SCALE GENOMIC DNA]</scope>
</reference>